<comment type="caution">
    <text evidence="2">The sequence shown here is derived from an EMBL/GenBank/DDBJ whole genome shotgun (WGS) entry which is preliminary data.</text>
</comment>
<protein>
    <submittedName>
        <fullName evidence="2">Uncharacterized protein</fullName>
    </submittedName>
</protein>
<feature type="compositionally biased region" description="Low complexity" evidence="1">
    <location>
        <begin position="47"/>
        <end position="56"/>
    </location>
</feature>
<feature type="region of interest" description="Disordered" evidence="1">
    <location>
        <begin position="45"/>
        <end position="65"/>
    </location>
</feature>
<sequence length="125" mass="14072">MDECRKKIILDVLKNLKNPIQAVRIVLVGPELWFKPTKQIYQHVSKKNGASASGKKQQAGLTRQEASISNPFDALNMVEKDDDVGMNGGIQNGKLMLVDDDGKPLKRLITRLIRILIVKWTRCSM</sequence>
<proteinExistence type="predicted"/>
<accession>A0A699HJV9</accession>
<evidence type="ECO:0000256" key="1">
    <source>
        <dbReference type="SAM" id="MobiDB-lite"/>
    </source>
</evidence>
<evidence type="ECO:0000313" key="2">
    <source>
        <dbReference type="EMBL" id="GEY40810.1"/>
    </source>
</evidence>
<gene>
    <name evidence="2" type="ORF">Tci_412784</name>
</gene>
<name>A0A699HJV9_TANCI</name>
<reference evidence="2" key="1">
    <citation type="journal article" date="2019" name="Sci. Rep.">
        <title>Draft genome of Tanacetum cinerariifolium, the natural source of mosquito coil.</title>
        <authorList>
            <person name="Yamashiro T."/>
            <person name="Shiraishi A."/>
            <person name="Satake H."/>
            <person name="Nakayama K."/>
        </authorList>
    </citation>
    <scope>NUCLEOTIDE SEQUENCE</scope>
</reference>
<organism evidence="2">
    <name type="scientific">Tanacetum cinerariifolium</name>
    <name type="common">Dalmatian daisy</name>
    <name type="synonym">Chrysanthemum cinerariifolium</name>
    <dbReference type="NCBI Taxonomy" id="118510"/>
    <lineage>
        <taxon>Eukaryota</taxon>
        <taxon>Viridiplantae</taxon>
        <taxon>Streptophyta</taxon>
        <taxon>Embryophyta</taxon>
        <taxon>Tracheophyta</taxon>
        <taxon>Spermatophyta</taxon>
        <taxon>Magnoliopsida</taxon>
        <taxon>eudicotyledons</taxon>
        <taxon>Gunneridae</taxon>
        <taxon>Pentapetalae</taxon>
        <taxon>asterids</taxon>
        <taxon>campanulids</taxon>
        <taxon>Asterales</taxon>
        <taxon>Asteraceae</taxon>
        <taxon>Asteroideae</taxon>
        <taxon>Anthemideae</taxon>
        <taxon>Anthemidinae</taxon>
        <taxon>Tanacetum</taxon>
    </lineage>
</organism>
<dbReference type="EMBL" id="BKCJ010176027">
    <property type="protein sequence ID" value="GEY40810.1"/>
    <property type="molecule type" value="Genomic_DNA"/>
</dbReference>
<dbReference type="AlphaFoldDB" id="A0A699HJV9"/>